<dbReference type="EMBL" id="CP087977">
    <property type="protein sequence ID" value="UUZ45655.1"/>
    <property type="molecule type" value="Genomic_DNA"/>
</dbReference>
<dbReference type="Proteomes" id="UP001059663">
    <property type="component" value="Chromosome"/>
</dbReference>
<evidence type="ECO:0000313" key="1">
    <source>
        <dbReference type="EMBL" id="UUZ45655.1"/>
    </source>
</evidence>
<protein>
    <submittedName>
        <fullName evidence="1">Uncharacterized protein</fullName>
    </submittedName>
</protein>
<reference evidence="1" key="1">
    <citation type="submission" date="2021-11" db="EMBL/GenBank/DDBJ databases">
        <title>Study of the species diversity of bacterial strains isolated from a unique natural object - Shulgan-Tash cave (Bashkiria).</title>
        <authorList>
            <person name="Sazanova A.L."/>
            <person name="Chirak E.R."/>
            <person name="Safronova V.I."/>
        </authorList>
    </citation>
    <scope>NUCLEOTIDE SEQUENCE</scope>
    <source>
        <strain evidence="1">P1</strain>
    </source>
</reference>
<accession>A0AC61U6H8</accession>
<name>A0AC61U6H8_9MICO</name>
<organism evidence="1 2">
    <name type="scientific">Janibacter limosus</name>
    <dbReference type="NCBI Taxonomy" id="53458"/>
    <lineage>
        <taxon>Bacteria</taxon>
        <taxon>Bacillati</taxon>
        <taxon>Actinomycetota</taxon>
        <taxon>Actinomycetes</taxon>
        <taxon>Micrococcales</taxon>
        <taxon>Intrasporangiaceae</taxon>
        <taxon>Janibacter</taxon>
    </lineage>
</organism>
<gene>
    <name evidence="1" type="ORF">LP422_06315</name>
</gene>
<sequence>MSGVQRLARDEFGGASADETIRRLLDEHWEAAALAAVERYRTDDSQGWADYLAEAEHPAAADAPVTDEWSPR</sequence>
<proteinExistence type="predicted"/>
<evidence type="ECO:0000313" key="2">
    <source>
        <dbReference type="Proteomes" id="UP001059663"/>
    </source>
</evidence>